<protein>
    <submittedName>
        <fullName evidence="2">Uncharacterized protein</fullName>
    </submittedName>
</protein>
<proteinExistence type="predicted"/>
<accession>A0A915HRT1</accession>
<dbReference type="Proteomes" id="UP000887565">
    <property type="component" value="Unplaced"/>
</dbReference>
<dbReference type="SUPFAM" id="SSF53756">
    <property type="entry name" value="UDP-Glycosyltransferase/glycogen phosphorylase"/>
    <property type="match status" value="1"/>
</dbReference>
<name>A0A915HRT1_ROMCU</name>
<dbReference type="AlphaFoldDB" id="A0A915HRT1"/>
<evidence type="ECO:0000313" key="2">
    <source>
        <dbReference type="WBParaSite" id="nRc.2.0.1.t04082-RA"/>
    </source>
</evidence>
<evidence type="ECO:0000313" key="1">
    <source>
        <dbReference type="Proteomes" id="UP000887565"/>
    </source>
</evidence>
<dbReference type="WBParaSite" id="nRc.2.0.1.t04082-RA">
    <property type="protein sequence ID" value="nRc.2.0.1.t04082-RA"/>
    <property type="gene ID" value="nRc.2.0.1.g04082"/>
</dbReference>
<reference evidence="2" key="1">
    <citation type="submission" date="2022-11" db="UniProtKB">
        <authorList>
            <consortium name="WormBaseParasite"/>
        </authorList>
    </citation>
    <scope>IDENTIFICATION</scope>
</reference>
<sequence>MFNYRDQALCLIILTYAYAQSLLTSAPFHGMKIFIKTFEKFPDYKFIWEFNGDLSMFEIPRNIIVFKGLPQVDLFGNYSKRVKRRGVALIVQKTVLSIEKWSEALENNFEKPKPFPKRQTSILIRKKRGKQSELVRQWIEYITENGGLGNLEPALIDMNFLHV</sequence>
<keyword evidence="1" id="KW-1185">Reference proteome</keyword>
<organism evidence="1 2">
    <name type="scientific">Romanomermis culicivorax</name>
    <name type="common">Nematode worm</name>
    <dbReference type="NCBI Taxonomy" id="13658"/>
    <lineage>
        <taxon>Eukaryota</taxon>
        <taxon>Metazoa</taxon>
        <taxon>Ecdysozoa</taxon>
        <taxon>Nematoda</taxon>
        <taxon>Enoplea</taxon>
        <taxon>Dorylaimia</taxon>
        <taxon>Mermithida</taxon>
        <taxon>Mermithoidea</taxon>
        <taxon>Mermithidae</taxon>
        <taxon>Romanomermis</taxon>
    </lineage>
</organism>